<dbReference type="SUPFAM" id="SSF52540">
    <property type="entry name" value="P-loop containing nucleoside triphosphate hydrolases"/>
    <property type="match status" value="1"/>
</dbReference>
<organism evidence="1 2">
    <name type="scientific">Luteolibacter luteus</name>
    <dbReference type="NCBI Taxonomy" id="2728835"/>
    <lineage>
        <taxon>Bacteria</taxon>
        <taxon>Pseudomonadati</taxon>
        <taxon>Verrucomicrobiota</taxon>
        <taxon>Verrucomicrobiia</taxon>
        <taxon>Verrucomicrobiales</taxon>
        <taxon>Verrucomicrobiaceae</taxon>
        <taxon>Luteolibacter</taxon>
    </lineage>
</organism>
<name>A0A858RNG5_9BACT</name>
<protein>
    <recommendedName>
        <fullName evidence="3">Sulfotransferase family protein</fullName>
    </recommendedName>
</protein>
<reference evidence="1 2" key="1">
    <citation type="submission" date="2020-04" db="EMBL/GenBank/DDBJ databases">
        <title>Luteolibacter sp. G-1-1-1 isolated from soil.</title>
        <authorList>
            <person name="Dahal R.H."/>
        </authorList>
    </citation>
    <scope>NUCLEOTIDE SEQUENCE [LARGE SCALE GENOMIC DNA]</scope>
    <source>
        <strain evidence="1 2">G-1-1-1</strain>
    </source>
</reference>
<accession>A0A858RNG5</accession>
<dbReference type="Gene3D" id="3.40.50.300">
    <property type="entry name" value="P-loop containing nucleotide triphosphate hydrolases"/>
    <property type="match status" value="1"/>
</dbReference>
<dbReference type="AlphaFoldDB" id="A0A858RNG5"/>
<dbReference type="Proteomes" id="UP000501812">
    <property type="component" value="Chromosome"/>
</dbReference>
<proteinExistence type="predicted"/>
<evidence type="ECO:0000313" key="1">
    <source>
        <dbReference type="EMBL" id="QJE98141.1"/>
    </source>
</evidence>
<dbReference type="EMBL" id="CP051774">
    <property type="protein sequence ID" value="QJE98141.1"/>
    <property type="molecule type" value="Genomic_DNA"/>
</dbReference>
<dbReference type="KEGG" id="luo:HHL09_20915"/>
<dbReference type="RefSeq" id="WP_169456600.1">
    <property type="nucleotide sequence ID" value="NZ_CP051774.1"/>
</dbReference>
<dbReference type="InterPro" id="IPR027417">
    <property type="entry name" value="P-loop_NTPase"/>
</dbReference>
<evidence type="ECO:0008006" key="3">
    <source>
        <dbReference type="Google" id="ProtNLM"/>
    </source>
</evidence>
<sequence length="302" mass="33871">MDLDPVTTPDWFPMELDAVSRELTWLHVPGGKFHEPFFEDSVRLHRRSTPFIKTPLTVLSQSNPDAPAPAAIFFHSSRCGSTLVMQLLSHVTGCRTLSEPPVLDTLLHLEGADDALVTGLLRAFAKPLNGVAPKLFLKTDCWHLPQLGRLKRLFPETPRYFIYREPDAILRSHRRMRGSQMVPGIVDSRHFDIDPASVNPADLDGYTEQVLAGIFRQAATIVEEGGLKPIAYSELPQFVWETLGPELGISSEDWTEAKQRSHFDSKGPHVPHQPAAQEFTTSIPDCLARDHARLEAVRGRFR</sequence>
<evidence type="ECO:0000313" key="2">
    <source>
        <dbReference type="Proteomes" id="UP000501812"/>
    </source>
</evidence>
<gene>
    <name evidence="1" type="ORF">HHL09_20915</name>
</gene>
<keyword evidence="2" id="KW-1185">Reference proteome</keyword>